<gene>
    <name evidence="2" type="ORF">GCM10023147_43470</name>
</gene>
<dbReference type="Gene3D" id="6.10.140.2080">
    <property type="match status" value="1"/>
</dbReference>
<name>A0ABP8K955_9ACTN</name>
<evidence type="ECO:0000256" key="1">
    <source>
        <dbReference type="SAM" id="MobiDB-lite"/>
    </source>
</evidence>
<dbReference type="Pfam" id="PF11829">
    <property type="entry name" value="DUF3349"/>
    <property type="match status" value="1"/>
</dbReference>
<protein>
    <submittedName>
        <fullName evidence="2">DUF3349 domain-containing protein</fullName>
    </submittedName>
</protein>
<dbReference type="EMBL" id="BAABFR010000100">
    <property type="protein sequence ID" value="GAA4402656.1"/>
    <property type="molecule type" value="Genomic_DNA"/>
</dbReference>
<dbReference type="Proteomes" id="UP001500635">
    <property type="component" value="Unassembled WGS sequence"/>
</dbReference>
<feature type="compositionally biased region" description="Basic and acidic residues" evidence="1">
    <location>
        <begin position="129"/>
        <end position="138"/>
    </location>
</feature>
<proteinExistence type="predicted"/>
<accession>A0ABP8K955</accession>
<sequence length="146" mass="15715">MARGPGFIARITTWLRAGYPDGVPVNDYQPLLALLERQLTKEEVKQVTRDLIGQATVTVDGIEPITRVDAGVAISSRTNDLPLEHDIERVRERLERKGWPFDNDPLGHDTNGAGPGPDEQGPDAGADPPRTDGDDDPHGSGPYGGA</sequence>
<reference evidence="3" key="1">
    <citation type="journal article" date="2019" name="Int. J. Syst. Evol. Microbiol.">
        <title>The Global Catalogue of Microorganisms (GCM) 10K type strain sequencing project: providing services to taxonomists for standard genome sequencing and annotation.</title>
        <authorList>
            <consortium name="The Broad Institute Genomics Platform"/>
            <consortium name="The Broad Institute Genome Sequencing Center for Infectious Disease"/>
            <person name="Wu L."/>
            <person name="Ma J."/>
        </authorList>
    </citation>
    <scope>NUCLEOTIDE SEQUENCE [LARGE SCALE GENOMIC DNA]</scope>
    <source>
        <strain evidence="3">JCM 17688</strain>
    </source>
</reference>
<feature type="region of interest" description="Disordered" evidence="1">
    <location>
        <begin position="95"/>
        <end position="146"/>
    </location>
</feature>
<dbReference type="Gene3D" id="1.10.10.2390">
    <property type="match status" value="1"/>
</dbReference>
<evidence type="ECO:0000313" key="3">
    <source>
        <dbReference type="Proteomes" id="UP001500635"/>
    </source>
</evidence>
<dbReference type="RefSeq" id="WP_345000065.1">
    <property type="nucleotide sequence ID" value="NZ_BAABFR010000100.1"/>
</dbReference>
<comment type="caution">
    <text evidence="2">The sequence shown here is derived from an EMBL/GenBank/DDBJ whole genome shotgun (WGS) entry which is preliminary data.</text>
</comment>
<evidence type="ECO:0000313" key="2">
    <source>
        <dbReference type="EMBL" id="GAA4402656.1"/>
    </source>
</evidence>
<organism evidence="2 3">
    <name type="scientific">Tsukamurella soli</name>
    <dbReference type="NCBI Taxonomy" id="644556"/>
    <lineage>
        <taxon>Bacteria</taxon>
        <taxon>Bacillati</taxon>
        <taxon>Actinomycetota</taxon>
        <taxon>Actinomycetes</taxon>
        <taxon>Mycobacteriales</taxon>
        <taxon>Tsukamurellaceae</taxon>
        <taxon>Tsukamurella</taxon>
    </lineage>
</organism>
<dbReference type="InterPro" id="IPR021784">
    <property type="entry name" value="DUF3349"/>
</dbReference>
<keyword evidence="3" id="KW-1185">Reference proteome</keyword>